<keyword evidence="2" id="KW-1185">Reference proteome</keyword>
<dbReference type="RefSeq" id="WP_344930538.1">
    <property type="nucleotide sequence ID" value="NZ_BAAAYK010000038.1"/>
</dbReference>
<organism evidence="1 2">
    <name type="scientific">Saccharopolyspora gregorii</name>
    <dbReference type="NCBI Taxonomy" id="33914"/>
    <lineage>
        <taxon>Bacteria</taxon>
        <taxon>Bacillati</taxon>
        <taxon>Actinomycetota</taxon>
        <taxon>Actinomycetes</taxon>
        <taxon>Pseudonocardiales</taxon>
        <taxon>Pseudonocardiaceae</taxon>
        <taxon>Saccharopolyspora</taxon>
    </lineage>
</organism>
<proteinExistence type="predicted"/>
<accession>A0ABP6RYZ4</accession>
<gene>
    <name evidence="1" type="ORF">GCM10020366_56380</name>
</gene>
<evidence type="ECO:0008006" key="3">
    <source>
        <dbReference type="Google" id="ProtNLM"/>
    </source>
</evidence>
<evidence type="ECO:0000313" key="2">
    <source>
        <dbReference type="Proteomes" id="UP001500483"/>
    </source>
</evidence>
<evidence type="ECO:0000313" key="1">
    <source>
        <dbReference type="EMBL" id="GAA3363646.1"/>
    </source>
</evidence>
<reference evidence="2" key="1">
    <citation type="journal article" date="2019" name="Int. J. Syst. Evol. Microbiol.">
        <title>The Global Catalogue of Microorganisms (GCM) 10K type strain sequencing project: providing services to taxonomists for standard genome sequencing and annotation.</title>
        <authorList>
            <consortium name="The Broad Institute Genomics Platform"/>
            <consortium name="The Broad Institute Genome Sequencing Center for Infectious Disease"/>
            <person name="Wu L."/>
            <person name="Ma J."/>
        </authorList>
    </citation>
    <scope>NUCLEOTIDE SEQUENCE [LARGE SCALE GENOMIC DNA]</scope>
    <source>
        <strain evidence="2">JCM 9687</strain>
    </source>
</reference>
<dbReference type="PANTHER" id="PTHR36039">
    <property type="match status" value="1"/>
</dbReference>
<protein>
    <recommendedName>
        <fullName evidence="3">2'-5' RNA ligase family protein</fullName>
    </recommendedName>
</protein>
<dbReference type="Pfam" id="PF13563">
    <property type="entry name" value="2_5_RNA_ligase2"/>
    <property type="match status" value="1"/>
</dbReference>
<dbReference type="EMBL" id="BAAAYK010000038">
    <property type="protein sequence ID" value="GAA3363646.1"/>
    <property type="molecule type" value="Genomic_DNA"/>
</dbReference>
<name>A0ABP6RYZ4_9PSEU</name>
<sequence length="169" mass="17533">MAQALTVFFDDATERRLRALRENAAAAGVPVLDGRPGVVLASASSIPAAARAALRTELRSLFLPDLWFSTLGTFPGEDAVLLLTAVVDAELLAVHSAVHDVLAGRVSNPSAYHFPGAWIPHCALTPALGGAELTAGFDALRSAEPVRAAVAEVAVLDSRDGTADVLVAR</sequence>
<dbReference type="Proteomes" id="UP001500483">
    <property type="component" value="Unassembled WGS sequence"/>
</dbReference>
<comment type="caution">
    <text evidence="1">The sequence shown here is derived from an EMBL/GenBank/DDBJ whole genome shotgun (WGS) entry which is preliminary data.</text>
</comment>
<dbReference type="PANTHER" id="PTHR36039:SF2">
    <property type="entry name" value="RNA LIGASE_CYCLIC NUCLEOTIDE PHOSPHODIESTERASE FAMILY PROTEIN"/>
    <property type="match status" value="1"/>
</dbReference>